<dbReference type="Proteomes" id="UP001597168">
    <property type="component" value="Unassembled WGS sequence"/>
</dbReference>
<keyword evidence="2" id="KW-1185">Reference proteome</keyword>
<dbReference type="RefSeq" id="WP_380727746.1">
    <property type="nucleotide sequence ID" value="NZ_JBHTLK010000207.1"/>
</dbReference>
<accession>A0ABW3R229</accession>
<dbReference type="InterPro" id="IPR011249">
    <property type="entry name" value="Metalloenz_LuxS/M16"/>
</dbReference>
<sequence>MEQTVVDGVPVYWAEGPAPMTATLAFGVGTRDESFRTIGVTHLIEHLAMSALPRVHYEHNASVELETTQFFATGKPAQLVEFLDVVCRALADLPLDRVEKEAGVLAAEGSQVTHPTAAALLARRFGTSGYGLAPWAGPGYDRIPAEAVAAHARRYFTKGNAVLTLTGPPPEGLRLALPDGERPARVAQEPLPADGPRWSAENVPCPGLSLTGPSASAPWNIAMLVLQERLTTTARREKGISYDVGGERADVSPETTERLIWLDAREGREAEVAEILWNTAQRLADDGPDQEEVDHELAAFAELIDDPRLVVARLDLRARAELLGGPYYTDEDWLVELKAVTPEQVAAVMAEGLRTALLVVPEGVALDLSDRDGAPVAVGGCARVIGPEPDGRVLRPPLAARVLNGAARRVRLILGTDGVTLRDDDGDLHTIRFADVVGVEVQDGARTVFGRHGCVIPVDPDLFRGAEAAVAALDAAVDPALRYRTSDLVSRDE</sequence>
<evidence type="ECO:0000313" key="2">
    <source>
        <dbReference type="Proteomes" id="UP001597168"/>
    </source>
</evidence>
<protein>
    <submittedName>
        <fullName evidence="1">M16 family metallopeptidase</fullName>
    </submittedName>
</protein>
<comment type="caution">
    <text evidence="1">The sequence shown here is derived from an EMBL/GenBank/DDBJ whole genome shotgun (WGS) entry which is preliminary data.</text>
</comment>
<reference evidence="2" key="1">
    <citation type="journal article" date="2019" name="Int. J. Syst. Evol. Microbiol.">
        <title>The Global Catalogue of Microorganisms (GCM) 10K type strain sequencing project: providing services to taxonomists for standard genome sequencing and annotation.</title>
        <authorList>
            <consortium name="The Broad Institute Genomics Platform"/>
            <consortium name="The Broad Institute Genome Sequencing Center for Infectious Disease"/>
            <person name="Wu L."/>
            <person name="Ma J."/>
        </authorList>
    </citation>
    <scope>NUCLEOTIDE SEQUENCE [LARGE SCALE GENOMIC DNA]</scope>
    <source>
        <strain evidence="2">CCUG 60214</strain>
    </source>
</reference>
<evidence type="ECO:0000313" key="1">
    <source>
        <dbReference type="EMBL" id="MFD1151073.1"/>
    </source>
</evidence>
<organism evidence="1 2">
    <name type="scientific">Saccharothrix hoggarensis</name>
    <dbReference type="NCBI Taxonomy" id="913853"/>
    <lineage>
        <taxon>Bacteria</taxon>
        <taxon>Bacillati</taxon>
        <taxon>Actinomycetota</taxon>
        <taxon>Actinomycetes</taxon>
        <taxon>Pseudonocardiales</taxon>
        <taxon>Pseudonocardiaceae</taxon>
        <taxon>Saccharothrix</taxon>
    </lineage>
</organism>
<dbReference type="EMBL" id="JBHTLK010000207">
    <property type="protein sequence ID" value="MFD1151073.1"/>
    <property type="molecule type" value="Genomic_DNA"/>
</dbReference>
<proteinExistence type="predicted"/>
<name>A0ABW3R229_9PSEU</name>
<dbReference type="SUPFAM" id="SSF63411">
    <property type="entry name" value="LuxS/MPP-like metallohydrolase"/>
    <property type="match status" value="2"/>
</dbReference>
<dbReference type="Gene3D" id="3.30.830.10">
    <property type="entry name" value="Metalloenzyme, LuxS/M16 peptidase-like"/>
    <property type="match status" value="2"/>
</dbReference>
<gene>
    <name evidence="1" type="ORF">ACFQ3T_28430</name>
</gene>